<reference evidence="2" key="1">
    <citation type="submission" date="2020-11" db="EMBL/GenBank/DDBJ databases">
        <authorList>
            <person name="Tran Van P."/>
        </authorList>
    </citation>
    <scope>NUCLEOTIDE SEQUENCE</scope>
</reference>
<feature type="region of interest" description="Disordered" evidence="1">
    <location>
        <begin position="195"/>
        <end position="217"/>
    </location>
</feature>
<organism evidence="2">
    <name type="scientific">Timema poppense</name>
    <name type="common">Walking stick</name>
    <dbReference type="NCBI Taxonomy" id="170557"/>
    <lineage>
        <taxon>Eukaryota</taxon>
        <taxon>Metazoa</taxon>
        <taxon>Ecdysozoa</taxon>
        <taxon>Arthropoda</taxon>
        <taxon>Hexapoda</taxon>
        <taxon>Insecta</taxon>
        <taxon>Pterygota</taxon>
        <taxon>Neoptera</taxon>
        <taxon>Polyneoptera</taxon>
        <taxon>Phasmatodea</taxon>
        <taxon>Timematodea</taxon>
        <taxon>Timematoidea</taxon>
        <taxon>Timematidae</taxon>
        <taxon>Timema</taxon>
    </lineage>
</organism>
<name>A0A7R9DKH0_TIMPO</name>
<evidence type="ECO:0000313" key="2">
    <source>
        <dbReference type="EMBL" id="CAD7416390.1"/>
    </source>
</evidence>
<evidence type="ECO:0000256" key="1">
    <source>
        <dbReference type="SAM" id="MobiDB-lite"/>
    </source>
</evidence>
<feature type="compositionally biased region" description="Basic and acidic residues" evidence="1">
    <location>
        <begin position="207"/>
        <end position="217"/>
    </location>
</feature>
<feature type="region of interest" description="Disordered" evidence="1">
    <location>
        <begin position="282"/>
        <end position="311"/>
    </location>
</feature>
<dbReference type="AlphaFoldDB" id="A0A7R9DKH0"/>
<protein>
    <submittedName>
        <fullName evidence="2">Uncharacterized protein</fullName>
    </submittedName>
</protein>
<gene>
    <name evidence="2" type="ORF">TPSB3V08_LOCUS11005</name>
</gene>
<dbReference type="EMBL" id="OD010981">
    <property type="protein sequence ID" value="CAD7416390.1"/>
    <property type="molecule type" value="Genomic_DNA"/>
</dbReference>
<feature type="compositionally biased region" description="Basic and acidic residues" evidence="1">
    <location>
        <begin position="282"/>
        <end position="299"/>
    </location>
</feature>
<sequence>MEKTIHGGPLPADIPASLPVHSSFTSGGYLRPEVWLTPSTTQEAPVDMDQETVPTRKTVIFPATSRPTIFAHTFSTVMDTTPARPPQGEMEKSPGLVFASPLAPPVAVGSHGVSFTSPEAGFTFNSTGTGEDNRQYISVVPCLRVPEQVKTTDSTSPWCPVSEKPVDWGQFKLTPVLVSSSGSPTLQHTVPVVQQSKLRSLPSPEEMSQRHSEERALKEKLEKRLVLEREKRAQEAQEKRIQEEHKRIAQVEHEKRVKEEQARRVQAERERILQEECERRIQEERERRVQEEKEKERRRQAALTATADIVS</sequence>
<accession>A0A7R9DKH0</accession>
<proteinExistence type="predicted"/>